<evidence type="ECO:0000259" key="3">
    <source>
        <dbReference type="Pfam" id="PF08308"/>
    </source>
</evidence>
<reference evidence="4 5" key="1">
    <citation type="submission" date="2018-06" db="EMBL/GenBank/DDBJ databases">
        <title>Genomic Encyclopedia of Type Strains, Phase IV (KMG-IV): sequencing the most valuable type-strain genomes for metagenomic binning, comparative biology and taxonomic classification.</title>
        <authorList>
            <person name="Goeker M."/>
        </authorList>
    </citation>
    <scope>NUCLEOTIDE SEQUENCE [LARGE SCALE GENOMIC DNA]</scope>
    <source>
        <strain evidence="4 5">DSM 24032</strain>
    </source>
</reference>
<keyword evidence="1" id="KW-1133">Transmembrane helix</keyword>
<dbReference type="Pfam" id="PF08308">
    <property type="entry name" value="PEGA"/>
    <property type="match status" value="3"/>
</dbReference>
<evidence type="ECO:0000313" key="4">
    <source>
        <dbReference type="EMBL" id="RBP53236.1"/>
    </source>
</evidence>
<dbReference type="RefSeq" id="WP_113952824.1">
    <property type="nucleotide sequence ID" value="NZ_QNRT01000001.1"/>
</dbReference>
<keyword evidence="5" id="KW-1185">Reference proteome</keyword>
<dbReference type="PANTHER" id="PTHR23150">
    <property type="entry name" value="SULFATASE MODIFYING FACTOR 1, 2"/>
    <property type="match status" value="1"/>
</dbReference>
<proteinExistence type="predicted"/>
<dbReference type="PANTHER" id="PTHR23150:SF19">
    <property type="entry name" value="FORMYLGLYCINE-GENERATING ENZYME"/>
    <property type="match status" value="1"/>
</dbReference>
<feature type="domain" description="PEGA" evidence="3">
    <location>
        <begin position="207"/>
        <end position="264"/>
    </location>
</feature>
<feature type="domain" description="PEGA" evidence="3">
    <location>
        <begin position="147"/>
        <end position="205"/>
    </location>
</feature>
<dbReference type="Gene3D" id="2.60.40.1120">
    <property type="entry name" value="Carboxypeptidase-like, regulatory domain"/>
    <property type="match status" value="1"/>
</dbReference>
<feature type="domain" description="PEGA" evidence="3">
    <location>
        <begin position="279"/>
        <end position="345"/>
    </location>
</feature>
<dbReference type="AlphaFoldDB" id="A0A395JS17"/>
<dbReference type="InParanoid" id="A0A395JS17"/>
<keyword evidence="1" id="KW-0472">Membrane</keyword>
<organism evidence="4 5">
    <name type="scientific">Arenicella xantha</name>
    <dbReference type="NCBI Taxonomy" id="644221"/>
    <lineage>
        <taxon>Bacteria</taxon>
        <taxon>Pseudomonadati</taxon>
        <taxon>Pseudomonadota</taxon>
        <taxon>Gammaproteobacteria</taxon>
        <taxon>Arenicellales</taxon>
        <taxon>Arenicellaceae</taxon>
        <taxon>Arenicella</taxon>
    </lineage>
</organism>
<gene>
    <name evidence="4" type="ORF">DFR28_101622</name>
</gene>
<keyword evidence="1" id="KW-0812">Transmembrane</keyword>
<dbReference type="Proteomes" id="UP000253083">
    <property type="component" value="Unassembled WGS sequence"/>
</dbReference>
<feature type="domain" description="Sulfatase-modifying factor enzyme-like" evidence="2">
    <location>
        <begin position="442"/>
        <end position="697"/>
    </location>
</feature>
<dbReference type="InterPro" id="IPR016187">
    <property type="entry name" value="CTDL_fold"/>
</dbReference>
<dbReference type="InterPro" id="IPR051043">
    <property type="entry name" value="Sulfatase_Mod_Factor_Kinase"/>
</dbReference>
<dbReference type="GO" id="GO:0120147">
    <property type="term" value="F:formylglycine-generating oxidase activity"/>
    <property type="evidence" value="ECO:0007669"/>
    <property type="project" value="TreeGrafter"/>
</dbReference>
<protein>
    <submittedName>
        <fullName evidence="4">Formylglycine-generating enzyme required for sulfatase activity</fullName>
    </submittedName>
</protein>
<comment type="caution">
    <text evidence="4">The sequence shown here is derived from an EMBL/GenBank/DDBJ whole genome shotgun (WGS) entry which is preliminary data.</text>
</comment>
<sequence length="705" mass="76935">MTKLDTSENRIIAPVDFQAPTGETSRARFKMTGTHWALIVIGFFSLLFITFISLAKSIELRAISASLNSPEKFNRVAANISISAYIKLPLGNRMLVLPGTYQVAVSADGYAPVSQSIDVSEQRHQQFELVLQRLPGALEIVLPEQLEAKVLVDGELAGSIPGVITGIPAGKRQITVDAPLFRPSTQSILVRGKGETQTLSMALVPAWAEYSFTSEPSGAAVIVDGELLGETPIATKLEEGTHELVIEAAKYKPFSQTIAVVAEQGLVIPTISLEPADGILELSSEPTGAAVVLNQQFKGVTPLSLSVRPHAEQSVKVYKAGFKLADQVLLLEPNQKQVSNVALEPDIINVRLSVSPADATVLVDGAVRGSGSQTLALNTLPHTISVRKPGYRSQTLEVVPTRTNQQLISINLLTEEQHYWAQVPAEYTNRVGHQMKLFKTLGLVKMGSSRRENGRRSNEVEYQAELTKPFYVAVHETTNKQFRAFKKTHNSGNYKGKSLDANKAPAVNISWQEAALYCNWLSELEGFDPFYQTVSGYVSGLNPAANGYRLLTEVEWAWLARNKSDGLLVYPWGASNTPATKVANFADQKAAELLAFTLADYDDGYRGPSPVGRFPENHRGLHDLAGNAAEWVNDWYSARGNTELGSAILKDPLGPSIGEFHVIRGASWAKGYLPQLRLAYRDYGAKGKFDVGFRVARYAGLNKSN</sequence>
<dbReference type="EMBL" id="QNRT01000001">
    <property type="protein sequence ID" value="RBP53236.1"/>
    <property type="molecule type" value="Genomic_DNA"/>
</dbReference>
<evidence type="ECO:0000259" key="2">
    <source>
        <dbReference type="Pfam" id="PF03781"/>
    </source>
</evidence>
<dbReference type="InterPro" id="IPR005532">
    <property type="entry name" value="SUMF_dom"/>
</dbReference>
<dbReference type="Pfam" id="PF03781">
    <property type="entry name" value="FGE-sulfatase"/>
    <property type="match status" value="1"/>
</dbReference>
<evidence type="ECO:0000313" key="5">
    <source>
        <dbReference type="Proteomes" id="UP000253083"/>
    </source>
</evidence>
<dbReference type="InterPro" id="IPR042095">
    <property type="entry name" value="SUMF_sf"/>
</dbReference>
<dbReference type="SUPFAM" id="SSF56436">
    <property type="entry name" value="C-type lectin-like"/>
    <property type="match status" value="1"/>
</dbReference>
<evidence type="ECO:0000256" key="1">
    <source>
        <dbReference type="SAM" id="Phobius"/>
    </source>
</evidence>
<dbReference type="InterPro" id="IPR013229">
    <property type="entry name" value="PEGA"/>
</dbReference>
<feature type="transmembrane region" description="Helical" evidence="1">
    <location>
        <begin position="36"/>
        <end position="55"/>
    </location>
</feature>
<name>A0A395JS17_9GAMM</name>
<accession>A0A395JS17</accession>
<dbReference type="OrthoDB" id="9768004at2"/>
<dbReference type="Gene3D" id="3.90.1580.10">
    <property type="entry name" value="paralog of FGE (formylglycine-generating enzyme)"/>
    <property type="match status" value="1"/>
</dbReference>